<name>A0A2H4T2U2_9VIRU</name>
<proteinExistence type="predicted"/>
<dbReference type="EMBL" id="KY457233">
    <property type="protein sequence ID" value="ATY70189.1"/>
    <property type="molecule type" value="Genomic_DNA"/>
</dbReference>
<keyword evidence="2" id="KW-1185">Reference proteome</keyword>
<evidence type="ECO:0000313" key="1">
    <source>
        <dbReference type="EMBL" id="ATY70189.1"/>
    </source>
</evidence>
<dbReference type="OrthoDB" id="4989at10239"/>
<evidence type="ECO:0000313" key="2">
    <source>
        <dbReference type="Proteomes" id="UP000289333"/>
    </source>
</evidence>
<dbReference type="KEGG" id="vg:41701398"/>
<organism evidence="1">
    <name type="scientific">Tomelloso virus</name>
    <dbReference type="NCBI Taxonomy" id="2053981"/>
    <lineage>
        <taxon>Viruses</taxon>
        <taxon>Viruses incertae sedis</taxon>
        <taxon>Naldaviricetes</taxon>
        <taxon>Lefavirales</taxon>
        <taxon>Nudiviridae</taxon>
        <taxon>Alphanudivirus</taxon>
        <taxon>Alphanudivirus alterdromelanogasteris</taxon>
    </lineage>
</organism>
<dbReference type="GeneID" id="41701398"/>
<dbReference type="RefSeq" id="YP_009553384.1">
    <property type="nucleotide sequence ID" value="NC_040789.1"/>
</dbReference>
<accession>A0A2H4T2U2</accession>
<dbReference type="Proteomes" id="UP000289333">
    <property type="component" value="Segment"/>
</dbReference>
<protein>
    <submittedName>
        <fullName evidence="1">GrBNV gp76-like protein</fullName>
    </submittedName>
</protein>
<reference evidence="1" key="1">
    <citation type="journal article" date="2021" name="Virus">
        <title>The discovery, distribution and diversity of DNA viruses associated with Drosophila melanogaster in Europe.</title>
        <authorList>
            <person name="Wallace M.A."/>
            <person name="Coffman K.A."/>
            <person name="Gilbert C."/>
            <person name="Ravindran S."/>
            <person name="Albery G.F."/>
            <person name="Abbott J."/>
            <person name="Argyridou E."/>
            <person name="Bellosta P."/>
            <person name="Betancourt A.J."/>
            <person name="Colinet H."/>
            <person name="Eric K."/>
            <person name="Glaser-Schmitt A."/>
            <person name="Grath S."/>
            <person name="Jelic M."/>
            <person name="Kankare M."/>
            <person name="Kozeretska I."/>
            <person name="Loeschcke V."/>
            <person name="Montchamp-Moreau C."/>
            <person name="Ometto L."/>
            <person name="Onder B.S."/>
            <person name="Orengo D.J."/>
            <person name="Parsch J."/>
            <person name="Pascual M."/>
            <person name="Patenkovic A."/>
            <person name="Puerma E."/>
            <person name="Ritchie M.G."/>
            <person name="Rota-Stabelli O."/>
            <person name="Schou M.F."/>
            <person name="Serga S.V."/>
            <person name="Stamenkovic-Radak M."/>
            <person name="Tanaskovic M."/>
            <person name="Veselinovic M.S."/>
            <person name="Vieira J."/>
            <person name="Vieira C.P."/>
            <person name="Kapun M."/>
            <person name="Flatt T."/>
            <person name="Gonzalez J."/>
            <person name="Staubach F."/>
            <person name="Obbard D.J."/>
        </authorList>
    </citation>
    <scope>NUCLEOTIDE SEQUENCE</scope>
    <source>
        <strain evidence="1">DrosEU28 Tomelloso 2015</strain>
    </source>
</reference>
<sequence>MFTLRTELPTNEELARQSEMIDVVLYGRNPTTFIQKKTAAIYGQKGVNVITQAKVFQSLDHILTFINSDDDLTVNKNQERIRNYLKSVNIELGTPLVLPKKLPILAQQPPEVDMGRLNAVFDTTIAPPVNIGQFEELCFQNRIRFRYLRNSSFASYMYQNLLYYLNASSADELIGNDTWQAHLALLIDRIDYSDYLTMEAFYVDSITYRGVEYDCSFVPSYDVRSLDPQDPVNPKLNDQAMIDYYYSLNERSKIVIPTNMMGIFLVFPFKNGHYIRPSGEIVHLTLNNYNTLKSSRIAISNLCDMYNIESAIETEARLIPLDDAIYYAVYSKDLREQAIALLIIRRIVGNTLIIGEERIELPSELNILSWTKHSCSDRALVMPKLIEDRGHVFYLEMIQDIAASCTSKLNATLICSNYFIPELHISQVHSLLKNDAEKYILFTLILQEYRIDGYRRARKNLKPTFGASLISLDKYAMTNIRKNSKYAKNSSGDFISAGDLNVCSPYSCMNLYEFTDTSLNTLAKTGDVDLDNSQLASFITLMIS</sequence>